<evidence type="ECO:0000313" key="1">
    <source>
        <dbReference type="EMBL" id="QDH87972.1"/>
    </source>
</evidence>
<organism evidence="1">
    <name type="scientific">Leviviridae sp</name>
    <dbReference type="NCBI Taxonomy" id="2027243"/>
    <lineage>
        <taxon>Viruses</taxon>
        <taxon>Riboviria</taxon>
        <taxon>Orthornavirae</taxon>
        <taxon>Lenarviricota</taxon>
        <taxon>Leviviricetes</taxon>
        <taxon>Norzivirales</taxon>
        <taxon>Fiersviridae</taxon>
    </lineage>
</organism>
<proteinExistence type="predicted"/>
<dbReference type="EMBL" id="MN033761">
    <property type="protein sequence ID" value="QDH87972.1"/>
    <property type="molecule type" value="Genomic_RNA"/>
</dbReference>
<reference evidence="1" key="1">
    <citation type="submission" date="2019-05" db="EMBL/GenBank/DDBJ databases">
        <title>Metatranscriptomic reconstruction reveals RNA viruses with the potential to shape carbon cycling in soil.</title>
        <authorList>
            <person name="Starr E.P."/>
            <person name="Nuccio E."/>
            <person name="Pett-Ridge J."/>
            <person name="Banfield J.F."/>
            <person name="Firestone M.K."/>
        </authorList>
    </citation>
    <scope>NUCLEOTIDE SEQUENCE</scope>
    <source>
        <strain evidence="1">H1_Bulk_30_scaffold_112</strain>
    </source>
</reference>
<name>A0A514D2X7_9VIRU</name>
<accession>A0A514D2X7</accession>
<sequence>MLSNTLVTNEVKDSSGTEVEFQRISTNGRSTEYAQITETPIAPHRLKVSHQETGSGSSRRRRSVVRIDKTVTGADNLPVTLSCYIVLDIPVGDMSAYTEAKNVTAEILSFCASLGASTTILYDCTGNGAVCLTTGGL</sequence>
<gene>
    <name evidence="1" type="ORF">H1Bulk30112_000003</name>
</gene>
<protein>
    <submittedName>
        <fullName evidence="1">Uncharacterized protein</fullName>
    </submittedName>
</protein>